<gene>
    <name evidence="3" type="ORF">M0R45_028534</name>
</gene>
<evidence type="ECO:0000313" key="3">
    <source>
        <dbReference type="EMBL" id="KAK9919964.1"/>
    </source>
</evidence>
<dbReference type="Pfam" id="PF24818">
    <property type="entry name" value="PH_TRF2_HOY1"/>
    <property type="match status" value="1"/>
</dbReference>
<accession>A0AAW1W909</accession>
<dbReference type="EMBL" id="JBEDUW010000006">
    <property type="protein sequence ID" value="KAK9919964.1"/>
    <property type="molecule type" value="Genomic_DNA"/>
</dbReference>
<feature type="region of interest" description="Disordered" evidence="1">
    <location>
        <begin position="1"/>
        <end position="48"/>
    </location>
</feature>
<keyword evidence="4" id="KW-1185">Reference proteome</keyword>
<dbReference type="PANTHER" id="PTHR33494:SF5">
    <property type="entry name" value="F10A16.6 PROTEIN"/>
    <property type="match status" value="1"/>
</dbReference>
<comment type="caution">
    <text evidence="3">The sequence shown here is derived from an EMBL/GenBank/DDBJ whole genome shotgun (WGS) entry which is preliminary data.</text>
</comment>
<protein>
    <recommendedName>
        <fullName evidence="2">TRF2/HOY1 PH-like domain-containing protein</fullName>
    </recommendedName>
</protein>
<organism evidence="3 4">
    <name type="scientific">Rubus argutus</name>
    <name type="common">Southern blackberry</name>
    <dbReference type="NCBI Taxonomy" id="59490"/>
    <lineage>
        <taxon>Eukaryota</taxon>
        <taxon>Viridiplantae</taxon>
        <taxon>Streptophyta</taxon>
        <taxon>Embryophyta</taxon>
        <taxon>Tracheophyta</taxon>
        <taxon>Spermatophyta</taxon>
        <taxon>Magnoliopsida</taxon>
        <taxon>eudicotyledons</taxon>
        <taxon>Gunneridae</taxon>
        <taxon>Pentapetalae</taxon>
        <taxon>rosids</taxon>
        <taxon>fabids</taxon>
        <taxon>Rosales</taxon>
        <taxon>Rosaceae</taxon>
        <taxon>Rosoideae</taxon>
        <taxon>Rosoideae incertae sedis</taxon>
        <taxon>Rubus</taxon>
    </lineage>
</organism>
<dbReference type="Proteomes" id="UP001457282">
    <property type="component" value="Unassembled WGS sequence"/>
</dbReference>
<dbReference type="PANTHER" id="PTHR33494">
    <property type="entry name" value="OS02G0793800 PROTEIN"/>
    <property type="match status" value="1"/>
</dbReference>
<proteinExistence type="predicted"/>
<feature type="compositionally biased region" description="Polar residues" evidence="1">
    <location>
        <begin position="506"/>
        <end position="530"/>
    </location>
</feature>
<feature type="region of interest" description="Disordered" evidence="1">
    <location>
        <begin position="487"/>
        <end position="530"/>
    </location>
</feature>
<evidence type="ECO:0000256" key="1">
    <source>
        <dbReference type="SAM" id="MobiDB-lite"/>
    </source>
</evidence>
<sequence length="530" mass="58857">MAQEVASDGISMRGSKESSSGCEGDRVSESSYSASSEHFHNSMSESINSDFHNDEISQAANKRLKQTPVDSTEKAQLAKTLLSLPPLGLSLGNTPAFLNLTEKLPRKRKAKLAAEVSVQSMSDKEKLKASNFCASLLRIGSWQRVTQHEGDLVAKCYYAKRKLVWEILDNGLKSKIEVQWSDILAMRAVIEENQPGILEIELGQRPTFHRESNPQPRKHTMWNAASDFTNGQALVHRRHYLQFPPGLLDKHYEKLIQCESRFLELSQRPFPSQRSPYFQSHNGIADISFDFASQGAEIPSNLPLEIPTHLDPRQIQTYEETKPSLCYTDSTSPISVMDFSSPLDEVIGNQGVENPCMALWNQQVVAYLLGRDQIPATVCTAAAQVNPAISCENFNGSIPYNQESQMLFNIEKQMLSNFHIQCQGNSLGSSIAFPENVNFGATTGTKQTDYELEMNANQNLVSGAWANTGQTFPLSWVMAPPPDSWGVLPQVPSTNSGVHPADDSSRYSSFNPNPTTEDFATSSNSVNRWR</sequence>
<dbReference type="InterPro" id="IPR057939">
    <property type="entry name" value="TRF2_HOY1_PH"/>
</dbReference>
<name>A0AAW1W909_RUBAR</name>
<dbReference type="AlphaFoldDB" id="A0AAW1W909"/>
<evidence type="ECO:0000313" key="4">
    <source>
        <dbReference type="Proteomes" id="UP001457282"/>
    </source>
</evidence>
<reference evidence="3 4" key="1">
    <citation type="journal article" date="2023" name="G3 (Bethesda)">
        <title>A chromosome-length genome assembly and annotation of blackberry (Rubus argutus, cv. 'Hillquist').</title>
        <authorList>
            <person name="Bruna T."/>
            <person name="Aryal R."/>
            <person name="Dudchenko O."/>
            <person name="Sargent D.J."/>
            <person name="Mead D."/>
            <person name="Buti M."/>
            <person name="Cavallini A."/>
            <person name="Hytonen T."/>
            <person name="Andres J."/>
            <person name="Pham M."/>
            <person name="Weisz D."/>
            <person name="Mascagni F."/>
            <person name="Usai G."/>
            <person name="Natali L."/>
            <person name="Bassil N."/>
            <person name="Fernandez G.E."/>
            <person name="Lomsadze A."/>
            <person name="Armour M."/>
            <person name="Olukolu B."/>
            <person name="Poorten T."/>
            <person name="Britton C."/>
            <person name="Davik J."/>
            <person name="Ashrafi H."/>
            <person name="Aiden E.L."/>
            <person name="Borodovsky M."/>
            <person name="Worthington M."/>
        </authorList>
    </citation>
    <scope>NUCLEOTIDE SEQUENCE [LARGE SCALE GENOMIC DNA]</scope>
    <source>
        <strain evidence="3">PI 553951</strain>
    </source>
</reference>
<feature type="domain" description="TRF2/HOY1 PH-like" evidence="2">
    <location>
        <begin position="131"/>
        <end position="249"/>
    </location>
</feature>
<evidence type="ECO:0000259" key="2">
    <source>
        <dbReference type="Pfam" id="PF24818"/>
    </source>
</evidence>